<keyword evidence="2 5" id="KW-0812">Transmembrane</keyword>
<organism evidence="6">
    <name type="scientific">Siphoviridae sp. ctHip2</name>
    <dbReference type="NCBI Taxonomy" id="2827830"/>
    <lineage>
        <taxon>Viruses</taxon>
        <taxon>Duplodnaviria</taxon>
        <taxon>Heunggongvirae</taxon>
        <taxon>Uroviricota</taxon>
        <taxon>Caudoviricetes</taxon>
    </lineage>
</organism>
<evidence type="ECO:0000256" key="1">
    <source>
        <dbReference type="ARBA" id="ARBA00004141"/>
    </source>
</evidence>
<sequence>MKTFDFKGNAITNNYTLSDYFSTIYTKMFIGLIITALVSYMLPLALPGLFVTIVHNYKIVAILSLFVELGVIFYIAKAMKDNTKNLTPWFYFYSFVNGITMSVILAFSNPVTVAVTFLITAVLFGTLAFIGRTTKKDLSGIGKFAIATLLGLIIATLVNIFLHNTMLDYIITYLGVIVFSALIAYDNQKIQKGFARVNQDNYNNVTTWHALDLYLDFINLFLYILRILGKNK</sequence>
<name>A0A8S5RUV2_9CAUD</name>
<evidence type="ECO:0000313" key="6">
    <source>
        <dbReference type="EMBL" id="DAF42540.1"/>
    </source>
</evidence>
<dbReference type="CDD" id="cd10432">
    <property type="entry name" value="BI-1-like_bacterial"/>
    <property type="match status" value="1"/>
</dbReference>
<feature type="transmembrane region" description="Helical" evidence="5">
    <location>
        <begin position="144"/>
        <end position="163"/>
    </location>
</feature>
<dbReference type="EMBL" id="BK032497">
    <property type="protein sequence ID" value="DAF42540.1"/>
    <property type="molecule type" value="Genomic_DNA"/>
</dbReference>
<feature type="transmembrane region" description="Helical" evidence="5">
    <location>
        <begin position="29"/>
        <end position="53"/>
    </location>
</feature>
<feature type="transmembrane region" description="Helical" evidence="5">
    <location>
        <begin position="88"/>
        <end position="107"/>
    </location>
</feature>
<dbReference type="PANTHER" id="PTHR23291">
    <property type="entry name" value="BAX INHIBITOR-RELATED"/>
    <property type="match status" value="1"/>
</dbReference>
<evidence type="ECO:0000256" key="5">
    <source>
        <dbReference type="SAM" id="Phobius"/>
    </source>
</evidence>
<dbReference type="GO" id="GO:0005886">
    <property type="term" value="C:plasma membrane"/>
    <property type="evidence" value="ECO:0007669"/>
    <property type="project" value="TreeGrafter"/>
</dbReference>
<reference evidence="6" key="1">
    <citation type="journal article" date="2021" name="Proc. Natl. Acad. Sci. U.S.A.">
        <title>A Catalog of Tens of Thousands of Viruses from Human Metagenomes Reveals Hidden Associations with Chronic Diseases.</title>
        <authorList>
            <person name="Tisza M.J."/>
            <person name="Buck C.B."/>
        </authorList>
    </citation>
    <scope>NUCLEOTIDE SEQUENCE</scope>
    <source>
        <strain evidence="6">CtHip2</strain>
    </source>
</reference>
<dbReference type="InterPro" id="IPR006214">
    <property type="entry name" value="Bax_inhibitor_1-related"/>
</dbReference>
<feature type="transmembrane region" description="Helical" evidence="5">
    <location>
        <begin position="169"/>
        <end position="186"/>
    </location>
</feature>
<proteinExistence type="predicted"/>
<feature type="transmembrane region" description="Helical" evidence="5">
    <location>
        <begin position="59"/>
        <end position="76"/>
    </location>
</feature>
<feature type="transmembrane region" description="Helical" evidence="5">
    <location>
        <begin position="113"/>
        <end position="132"/>
    </location>
</feature>
<evidence type="ECO:0000256" key="2">
    <source>
        <dbReference type="ARBA" id="ARBA00022692"/>
    </source>
</evidence>
<keyword evidence="4 5" id="KW-0472">Membrane</keyword>
<dbReference type="PANTHER" id="PTHR23291:SF50">
    <property type="entry name" value="PROTEIN LIFEGUARD 4"/>
    <property type="match status" value="1"/>
</dbReference>
<dbReference type="Pfam" id="PF01027">
    <property type="entry name" value="Bax1-I"/>
    <property type="match status" value="1"/>
</dbReference>
<comment type="subcellular location">
    <subcellularLocation>
        <location evidence="1">Membrane</location>
        <topology evidence="1">Multi-pass membrane protein</topology>
    </subcellularLocation>
</comment>
<keyword evidence="3 5" id="KW-1133">Transmembrane helix</keyword>
<evidence type="ECO:0000256" key="3">
    <source>
        <dbReference type="ARBA" id="ARBA00022989"/>
    </source>
</evidence>
<protein>
    <submittedName>
        <fullName evidence="6">Uncharacterized protein</fullName>
    </submittedName>
</protein>
<evidence type="ECO:0000256" key="4">
    <source>
        <dbReference type="ARBA" id="ARBA00023136"/>
    </source>
</evidence>
<accession>A0A8S5RUV2</accession>